<name>A0A4Q5N253_9MICO</name>
<dbReference type="AlphaFoldDB" id="A0A4Q5N253"/>
<comment type="similarity">
    <text evidence="2">Belongs to the diacylglycerol/lipid kinase family.</text>
</comment>
<dbReference type="OrthoDB" id="3208200at2"/>
<dbReference type="GO" id="GO:0016301">
    <property type="term" value="F:kinase activity"/>
    <property type="evidence" value="ECO:0007669"/>
    <property type="project" value="UniProtKB-KW"/>
</dbReference>
<dbReference type="InterPro" id="IPR016064">
    <property type="entry name" value="NAD/diacylglycerol_kinase_sf"/>
</dbReference>
<dbReference type="InterPro" id="IPR001206">
    <property type="entry name" value="Diacylglycerol_kinase_cat_dom"/>
</dbReference>
<evidence type="ECO:0000256" key="1">
    <source>
        <dbReference type="ARBA" id="ARBA00001946"/>
    </source>
</evidence>
<dbReference type="InterPro" id="IPR050187">
    <property type="entry name" value="Lipid_Phosphate_FormReg"/>
</dbReference>
<evidence type="ECO:0000313" key="6">
    <source>
        <dbReference type="Proteomes" id="UP000293764"/>
    </source>
</evidence>
<dbReference type="PANTHER" id="PTHR12358:SF106">
    <property type="entry name" value="LIPID KINASE YEGS"/>
    <property type="match status" value="1"/>
</dbReference>
<keyword evidence="5" id="KW-0808">Transferase</keyword>
<comment type="cofactor">
    <cofactor evidence="1">
        <name>Mg(2+)</name>
        <dbReference type="ChEBI" id="CHEBI:18420"/>
    </cofactor>
</comment>
<dbReference type="InterPro" id="IPR017438">
    <property type="entry name" value="ATP-NAD_kinase_N"/>
</dbReference>
<evidence type="ECO:0000256" key="3">
    <source>
        <dbReference type="SAM" id="Phobius"/>
    </source>
</evidence>
<evidence type="ECO:0000259" key="4">
    <source>
        <dbReference type="PROSITE" id="PS50146"/>
    </source>
</evidence>
<sequence>MDARRWSAVGAVVLIGAAVVAAAVTAVQNFPRGIILVALLAGAVLAAYEAVWRRGRSRTLLLGAAGVLLVAAVVATFVWQLWLDLAVVGVLLALGLTLARRAFRASVRLDPAVPPRHAVVVWNPRSGGGKALAAGLAAEAQARGIEPIELRPGDDLERLVRDAVARGADALAAAGGDGTQALVARIAAEHDLPFACIPAGTRNHFALDLGVDRDDVVGALDAFVDGGERRVDLAEVNGRTFVNNVSLGVYASAVQEAGYRDAKLRTLLETASAFGGAGGDGEDPDGAQRELRWIGPGGEPQSRAAVILVSNNPYRLGELLGAGTRPAIDRHTLGIAVMTGPTGRTTDGRARPPWEQWQAEQFVIDCAGKVPIGVDGEALVLSAPLEFTIRPAALRVRLAPQHPGASPSAQLPDGPADGVRRLVSIAVGRQH</sequence>
<feature type="transmembrane region" description="Helical" evidence="3">
    <location>
        <begin position="59"/>
        <end position="79"/>
    </location>
</feature>
<dbReference type="Pfam" id="PF00781">
    <property type="entry name" value="DAGK_cat"/>
    <property type="match status" value="1"/>
</dbReference>
<organism evidence="5 6">
    <name type="scientific">Pengzhenrongella frigida</name>
    <dbReference type="NCBI Taxonomy" id="1259133"/>
    <lineage>
        <taxon>Bacteria</taxon>
        <taxon>Bacillati</taxon>
        <taxon>Actinomycetota</taxon>
        <taxon>Actinomycetes</taxon>
        <taxon>Micrococcales</taxon>
        <taxon>Pengzhenrongella</taxon>
    </lineage>
</organism>
<dbReference type="Gene3D" id="3.40.50.10330">
    <property type="entry name" value="Probable inorganic polyphosphate/atp-NAD kinase, domain 1"/>
    <property type="match status" value="1"/>
</dbReference>
<dbReference type="PANTHER" id="PTHR12358">
    <property type="entry name" value="SPHINGOSINE KINASE"/>
    <property type="match status" value="1"/>
</dbReference>
<keyword evidence="3" id="KW-0472">Membrane</keyword>
<dbReference type="Gene3D" id="2.60.200.40">
    <property type="match status" value="1"/>
</dbReference>
<keyword evidence="6" id="KW-1185">Reference proteome</keyword>
<evidence type="ECO:0000256" key="2">
    <source>
        <dbReference type="ARBA" id="ARBA00005983"/>
    </source>
</evidence>
<feature type="domain" description="DAGKc" evidence="4">
    <location>
        <begin position="113"/>
        <end position="240"/>
    </location>
</feature>
<comment type="caution">
    <text evidence="5">The sequence shown here is derived from an EMBL/GenBank/DDBJ whole genome shotgun (WGS) entry which is preliminary data.</text>
</comment>
<dbReference type="EMBL" id="SDWW01000018">
    <property type="protein sequence ID" value="RYV51283.1"/>
    <property type="molecule type" value="Genomic_DNA"/>
</dbReference>
<dbReference type="RefSeq" id="WP_130102349.1">
    <property type="nucleotide sequence ID" value="NZ_SDWW01000018.1"/>
</dbReference>
<proteinExistence type="inferred from homology"/>
<evidence type="ECO:0000313" key="5">
    <source>
        <dbReference type="EMBL" id="RYV51283.1"/>
    </source>
</evidence>
<accession>A0A4Q5N253</accession>
<dbReference type="PROSITE" id="PS50146">
    <property type="entry name" value="DAGK"/>
    <property type="match status" value="1"/>
</dbReference>
<protein>
    <submittedName>
        <fullName evidence="5">Diacylglycerol kinase</fullName>
    </submittedName>
</protein>
<feature type="transmembrane region" description="Helical" evidence="3">
    <location>
        <begin position="33"/>
        <end position="52"/>
    </location>
</feature>
<keyword evidence="3" id="KW-0812">Transmembrane</keyword>
<dbReference type="SUPFAM" id="SSF111331">
    <property type="entry name" value="NAD kinase/diacylglycerol kinase-like"/>
    <property type="match status" value="1"/>
</dbReference>
<keyword evidence="5" id="KW-0418">Kinase</keyword>
<gene>
    <name evidence="5" type="ORF">EUA98_09015</name>
</gene>
<reference evidence="5 6" key="1">
    <citation type="submission" date="2019-01" db="EMBL/GenBank/DDBJ databases">
        <title>Novel species of Cellulomonas.</title>
        <authorList>
            <person name="Liu Q."/>
            <person name="Xin Y.-H."/>
        </authorList>
    </citation>
    <scope>NUCLEOTIDE SEQUENCE [LARGE SCALE GENOMIC DNA]</scope>
    <source>
        <strain evidence="5 6">HLT2-17</strain>
    </source>
</reference>
<keyword evidence="3" id="KW-1133">Transmembrane helix</keyword>
<dbReference type="GO" id="GO:0005886">
    <property type="term" value="C:plasma membrane"/>
    <property type="evidence" value="ECO:0007669"/>
    <property type="project" value="TreeGrafter"/>
</dbReference>
<dbReference type="Proteomes" id="UP000293764">
    <property type="component" value="Unassembled WGS sequence"/>
</dbReference>